<dbReference type="PANTHER" id="PTHR47691">
    <property type="entry name" value="REGULATOR-RELATED"/>
    <property type="match status" value="1"/>
</dbReference>
<dbReference type="GO" id="GO:0016787">
    <property type="term" value="F:hydrolase activity"/>
    <property type="evidence" value="ECO:0007669"/>
    <property type="project" value="UniProtKB-KW"/>
</dbReference>
<dbReference type="Gene3D" id="1.20.930.20">
    <property type="entry name" value="Adaptor protein Cbl, N-terminal domain"/>
    <property type="match status" value="1"/>
</dbReference>
<sequence length="554" mass="61646">MPGSSPLDMAIVARGVLLPLESVKARTFPLLGHSLFSKGSDGALSTFNVAIEGVDLAGDISSITPARAIFGSASVLLAMIRDSTPNEPDYVELGLFCAEVCEVFDHGLKGRQLDELSQPVLRAVERLTTTLAEIKKRITKESKQNAVSRILHAKSDKEAIIAWRQDLNRVLHIFNTKLGIDTRMLVADIHRNMVNQGCANDQRSIQASIPLGDLPPPPPRACFGREELIENIVSLVEDLTPIALTGAGGIGKTSIALTVLHQDRIKKRFGDNRRFIRCDQFPPSRINFLNRLSRVIGAGDGHPEDLAPLRPFLSSKEILIVLDNAETILDPQGDHGQEIYSVVEELSQFSNICLVITSRITTIPPDCETIKIPTLSMKAARDTFYRICKYGGRSDSVEDILEQLDFHPLSVTILATVAHQNQWDNNRLAREWEQHQTDILQTVHKQSLAATIELSLASPMFRELGPDARELLCVVAFFPQGIDEKNLDWLFPTIPNRASIFDNFCMLSLAHRTNGFITMLAPLREYLRPNDPKSSSLLRTTKERYFARMSVDLD</sequence>
<keyword evidence="1" id="KW-0378">Hydrolase</keyword>
<dbReference type="GO" id="GO:0007166">
    <property type="term" value="P:cell surface receptor signaling pathway"/>
    <property type="evidence" value="ECO:0007669"/>
    <property type="project" value="InterPro"/>
</dbReference>
<dbReference type="InterPro" id="IPR027417">
    <property type="entry name" value="P-loop_NTPase"/>
</dbReference>
<dbReference type="PRINTS" id="PR00364">
    <property type="entry name" value="DISEASERSIST"/>
</dbReference>
<accession>A0A9P6L8I9</accession>
<dbReference type="OrthoDB" id="1534087at2759"/>
<proteinExistence type="predicted"/>
<protein>
    <submittedName>
        <fullName evidence="1">P-loop containing nucleoside triphosphate hydrolase protein</fullName>
    </submittedName>
</protein>
<organism evidence="1 2">
    <name type="scientific">Thelephora terrestris</name>
    <dbReference type="NCBI Taxonomy" id="56493"/>
    <lineage>
        <taxon>Eukaryota</taxon>
        <taxon>Fungi</taxon>
        <taxon>Dikarya</taxon>
        <taxon>Basidiomycota</taxon>
        <taxon>Agaricomycotina</taxon>
        <taxon>Agaricomycetes</taxon>
        <taxon>Thelephorales</taxon>
        <taxon>Thelephoraceae</taxon>
        <taxon>Thelephora</taxon>
    </lineage>
</organism>
<dbReference type="SUPFAM" id="SSF52540">
    <property type="entry name" value="P-loop containing nucleoside triphosphate hydrolases"/>
    <property type="match status" value="1"/>
</dbReference>
<dbReference type="Gene3D" id="3.40.50.300">
    <property type="entry name" value="P-loop containing nucleotide triphosphate hydrolases"/>
    <property type="match status" value="1"/>
</dbReference>
<name>A0A9P6L8I9_9AGAM</name>
<dbReference type="InterPro" id="IPR036537">
    <property type="entry name" value="Adaptor_Cbl_N_dom_sf"/>
</dbReference>
<dbReference type="EMBL" id="WIUZ02000005">
    <property type="protein sequence ID" value="KAF9787200.1"/>
    <property type="molecule type" value="Genomic_DNA"/>
</dbReference>
<reference evidence="1" key="2">
    <citation type="submission" date="2020-11" db="EMBL/GenBank/DDBJ databases">
        <authorList>
            <consortium name="DOE Joint Genome Institute"/>
            <person name="Kuo A."/>
            <person name="Miyauchi S."/>
            <person name="Kiss E."/>
            <person name="Drula E."/>
            <person name="Kohler A."/>
            <person name="Sanchez-Garcia M."/>
            <person name="Andreopoulos B."/>
            <person name="Barry K.W."/>
            <person name="Bonito G."/>
            <person name="Buee M."/>
            <person name="Carver A."/>
            <person name="Chen C."/>
            <person name="Cichocki N."/>
            <person name="Clum A."/>
            <person name="Culley D."/>
            <person name="Crous P.W."/>
            <person name="Fauchery L."/>
            <person name="Girlanda M."/>
            <person name="Hayes R."/>
            <person name="Keri Z."/>
            <person name="Labutti K."/>
            <person name="Lipzen A."/>
            <person name="Lombard V."/>
            <person name="Magnuson J."/>
            <person name="Maillard F."/>
            <person name="Morin E."/>
            <person name="Murat C."/>
            <person name="Nolan M."/>
            <person name="Ohm R."/>
            <person name="Pangilinan J."/>
            <person name="Pereira M."/>
            <person name="Perotto S."/>
            <person name="Peter M."/>
            <person name="Riley R."/>
            <person name="Sitrit Y."/>
            <person name="Stielow B."/>
            <person name="Szollosi G."/>
            <person name="Zifcakova L."/>
            <person name="Stursova M."/>
            <person name="Spatafora J.W."/>
            <person name="Tedersoo L."/>
            <person name="Vaario L.-M."/>
            <person name="Yamada A."/>
            <person name="Yan M."/>
            <person name="Wang P."/>
            <person name="Xu J."/>
            <person name="Bruns T."/>
            <person name="Baldrian P."/>
            <person name="Vilgalys R."/>
            <person name="Henrissat B."/>
            <person name="Grigoriev I.V."/>
            <person name="Hibbett D."/>
            <person name="Nagy L.G."/>
            <person name="Martin F.M."/>
        </authorList>
    </citation>
    <scope>NUCLEOTIDE SEQUENCE</scope>
    <source>
        <strain evidence="1">UH-Tt-Lm1</strain>
    </source>
</reference>
<dbReference type="InterPro" id="IPR059179">
    <property type="entry name" value="MLKL-like_MCAfunc"/>
</dbReference>
<dbReference type="PANTHER" id="PTHR47691:SF3">
    <property type="entry name" value="HTH-TYPE TRANSCRIPTIONAL REGULATOR RV0890C-RELATED"/>
    <property type="match status" value="1"/>
</dbReference>
<gene>
    <name evidence="1" type="ORF">BJ322DRAFT_1121967</name>
</gene>
<dbReference type="AlphaFoldDB" id="A0A9P6L8I9"/>
<dbReference type="CDD" id="cd21037">
    <property type="entry name" value="MLKL_NTD"/>
    <property type="match status" value="1"/>
</dbReference>
<evidence type="ECO:0000313" key="1">
    <source>
        <dbReference type="EMBL" id="KAF9787200.1"/>
    </source>
</evidence>
<feature type="non-terminal residue" evidence="1">
    <location>
        <position position="554"/>
    </location>
</feature>
<evidence type="ECO:0000313" key="2">
    <source>
        <dbReference type="Proteomes" id="UP000736335"/>
    </source>
</evidence>
<reference evidence="1" key="1">
    <citation type="journal article" date="2020" name="Nat. Commun.">
        <title>Large-scale genome sequencing of mycorrhizal fungi provides insights into the early evolution of symbiotic traits.</title>
        <authorList>
            <person name="Miyauchi S."/>
            <person name="Kiss E."/>
            <person name="Kuo A."/>
            <person name="Drula E."/>
            <person name="Kohler A."/>
            <person name="Sanchez-Garcia M."/>
            <person name="Morin E."/>
            <person name="Andreopoulos B."/>
            <person name="Barry K.W."/>
            <person name="Bonito G."/>
            <person name="Buee M."/>
            <person name="Carver A."/>
            <person name="Chen C."/>
            <person name="Cichocki N."/>
            <person name="Clum A."/>
            <person name="Culley D."/>
            <person name="Crous P.W."/>
            <person name="Fauchery L."/>
            <person name="Girlanda M."/>
            <person name="Hayes R.D."/>
            <person name="Keri Z."/>
            <person name="LaButti K."/>
            <person name="Lipzen A."/>
            <person name="Lombard V."/>
            <person name="Magnuson J."/>
            <person name="Maillard F."/>
            <person name="Murat C."/>
            <person name="Nolan M."/>
            <person name="Ohm R.A."/>
            <person name="Pangilinan J."/>
            <person name="Pereira M.F."/>
            <person name="Perotto S."/>
            <person name="Peter M."/>
            <person name="Pfister S."/>
            <person name="Riley R."/>
            <person name="Sitrit Y."/>
            <person name="Stielow J.B."/>
            <person name="Szollosi G."/>
            <person name="Zifcakova L."/>
            <person name="Stursova M."/>
            <person name="Spatafora J.W."/>
            <person name="Tedersoo L."/>
            <person name="Vaario L.M."/>
            <person name="Yamada A."/>
            <person name="Yan M."/>
            <person name="Wang P."/>
            <person name="Xu J."/>
            <person name="Bruns T."/>
            <person name="Baldrian P."/>
            <person name="Vilgalys R."/>
            <person name="Dunand C."/>
            <person name="Henrissat B."/>
            <person name="Grigoriev I.V."/>
            <person name="Hibbett D."/>
            <person name="Nagy L.G."/>
            <person name="Martin F.M."/>
        </authorList>
    </citation>
    <scope>NUCLEOTIDE SEQUENCE</scope>
    <source>
        <strain evidence="1">UH-Tt-Lm1</strain>
    </source>
</reference>
<comment type="caution">
    <text evidence="1">The sequence shown here is derived from an EMBL/GenBank/DDBJ whole genome shotgun (WGS) entry which is preliminary data.</text>
</comment>
<dbReference type="Proteomes" id="UP000736335">
    <property type="component" value="Unassembled WGS sequence"/>
</dbReference>
<keyword evidence="2" id="KW-1185">Reference proteome</keyword>